<evidence type="ECO:0000313" key="2">
    <source>
        <dbReference type="EnsemblPlants" id="Bra040635.1-P"/>
    </source>
</evidence>
<dbReference type="HOGENOM" id="CLU_1039579_0_0_1"/>
<evidence type="ECO:0000313" key="3">
    <source>
        <dbReference type="Proteomes" id="UP000011750"/>
    </source>
</evidence>
<organism evidence="2 3">
    <name type="scientific">Brassica campestris</name>
    <name type="common">Field mustard</name>
    <dbReference type="NCBI Taxonomy" id="3711"/>
    <lineage>
        <taxon>Eukaryota</taxon>
        <taxon>Viridiplantae</taxon>
        <taxon>Streptophyta</taxon>
        <taxon>Embryophyta</taxon>
        <taxon>Tracheophyta</taxon>
        <taxon>Spermatophyta</taxon>
        <taxon>Magnoliopsida</taxon>
        <taxon>eudicotyledons</taxon>
        <taxon>Gunneridae</taxon>
        <taxon>Pentapetalae</taxon>
        <taxon>rosids</taxon>
        <taxon>malvids</taxon>
        <taxon>Brassicales</taxon>
        <taxon>Brassicaceae</taxon>
        <taxon>Brassiceae</taxon>
        <taxon>Brassica</taxon>
    </lineage>
</organism>
<dbReference type="Proteomes" id="UP000011750">
    <property type="component" value="Chromosome A10"/>
</dbReference>
<accession>M4FHQ7</accession>
<name>M4FHQ7_BRACM</name>
<reference evidence="2 3" key="1">
    <citation type="journal article" date="2011" name="Nat. Genet.">
        <title>The genome of the mesopolyploid crop species Brassica rapa.</title>
        <authorList>
            <consortium name="Brassica rapa Genome Sequencing Project Consortium"/>
            <person name="Wang X."/>
            <person name="Wang H."/>
            <person name="Wang J."/>
            <person name="Sun R."/>
            <person name="Wu J."/>
            <person name="Liu S."/>
            <person name="Bai Y."/>
            <person name="Mun J.H."/>
            <person name="Bancroft I."/>
            <person name="Cheng F."/>
            <person name="Huang S."/>
            <person name="Li X."/>
            <person name="Hua W."/>
            <person name="Wang J."/>
            <person name="Wang X."/>
            <person name="Freeling M."/>
            <person name="Pires J.C."/>
            <person name="Paterson A.H."/>
            <person name="Chalhoub B."/>
            <person name="Wang B."/>
            <person name="Hayward A."/>
            <person name="Sharpe A.G."/>
            <person name="Park B.S."/>
            <person name="Weisshaar B."/>
            <person name="Liu B."/>
            <person name="Li B."/>
            <person name="Liu B."/>
            <person name="Tong C."/>
            <person name="Song C."/>
            <person name="Duran C."/>
            <person name="Peng C."/>
            <person name="Geng C."/>
            <person name="Koh C."/>
            <person name="Lin C."/>
            <person name="Edwards D."/>
            <person name="Mu D."/>
            <person name="Shen D."/>
            <person name="Soumpourou E."/>
            <person name="Li F."/>
            <person name="Fraser F."/>
            <person name="Conant G."/>
            <person name="Lassalle G."/>
            <person name="King G.J."/>
            <person name="Bonnema G."/>
            <person name="Tang H."/>
            <person name="Wang H."/>
            <person name="Belcram H."/>
            <person name="Zhou H."/>
            <person name="Hirakawa H."/>
            <person name="Abe H."/>
            <person name="Guo H."/>
            <person name="Wang H."/>
            <person name="Jin H."/>
            <person name="Parkin I.A."/>
            <person name="Batley J."/>
            <person name="Kim J.S."/>
            <person name="Just J."/>
            <person name="Li J."/>
            <person name="Xu J."/>
            <person name="Deng J."/>
            <person name="Kim J.A."/>
            <person name="Li J."/>
            <person name="Yu J."/>
            <person name="Meng J."/>
            <person name="Wang J."/>
            <person name="Min J."/>
            <person name="Poulain J."/>
            <person name="Wang J."/>
            <person name="Hatakeyama K."/>
            <person name="Wu K."/>
            <person name="Wang L."/>
            <person name="Fang L."/>
            <person name="Trick M."/>
            <person name="Links M.G."/>
            <person name="Zhao M."/>
            <person name="Jin M."/>
            <person name="Ramchiary N."/>
            <person name="Drou N."/>
            <person name="Berkman P.J."/>
            <person name="Cai Q."/>
            <person name="Huang Q."/>
            <person name="Li R."/>
            <person name="Tabata S."/>
            <person name="Cheng S."/>
            <person name="Zhang S."/>
            <person name="Zhang S."/>
            <person name="Huang S."/>
            <person name="Sato S."/>
            <person name="Sun S."/>
            <person name="Kwon S.J."/>
            <person name="Choi S.R."/>
            <person name="Lee T.H."/>
            <person name="Fan W."/>
            <person name="Zhao X."/>
            <person name="Tan X."/>
            <person name="Xu X."/>
            <person name="Wang Y."/>
            <person name="Qiu Y."/>
            <person name="Yin Y."/>
            <person name="Li Y."/>
            <person name="Du Y."/>
            <person name="Liao Y."/>
            <person name="Lim Y."/>
            <person name="Narusaka Y."/>
            <person name="Wang Y."/>
            <person name="Wang Z."/>
            <person name="Li Z."/>
            <person name="Wang Z."/>
            <person name="Xiong Z."/>
            <person name="Zhang Z."/>
        </authorList>
    </citation>
    <scope>NUCLEOTIDE SEQUENCE [LARGE SCALE GENOMIC DNA]</scope>
    <source>
        <strain evidence="2 3">cv. Chiifu-401-42</strain>
    </source>
</reference>
<protein>
    <submittedName>
        <fullName evidence="2">Uncharacterized protein</fullName>
    </submittedName>
</protein>
<feature type="region of interest" description="Disordered" evidence="1">
    <location>
        <begin position="238"/>
        <end position="268"/>
    </location>
</feature>
<reference evidence="2 3" key="2">
    <citation type="journal article" date="2018" name="Hortic Res">
        <title>Improved Brassica rapa reference genome by single-molecule sequencing and chromosome conformation capture technologies.</title>
        <authorList>
            <person name="Zhang L."/>
            <person name="Cai X."/>
            <person name="Wu J."/>
            <person name="Liu M."/>
            <person name="Grob S."/>
            <person name="Cheng F."/>
            <person name="Liang J."/>
            <person name="Cai C."/>
            <person name="Liu Z."/>
            <person name="Liu B."/>
            <person name="Wang F."/>
            <person name="Li S."/>
            <person name="Liu F."/>
            <person name="Li X."/>
            <person name="Cheng L."/>
            <person name="Yang W."/>
            <person name="Li M.H."/>
            <person name="Grossniklaus U."/>
            <person name="Zheng H."/>
            <person name="Wang X."/>
        </authorList>
    </citation>
    <scope>NUCLEOTIDE SEQUENCE [LARGE SCALE GENOMIC DNA]</scope>
    <source>
        <strain evidence="2 3">cv. Chiifu-401-42</strain>
    </source>
</reference>
<reference evidence="2" key="3">
    <citation type="submission" date="2023-03" db="UniProtKB">
        <authorList>
            <consortium name="EnsemblPlants"/>
        </authorList>
    </citation>
    <scope>IDENTIFICATION</scope>
    <source>
        <strain evidence="2">cv. Chiifu-401-42</strain>
    </source>
</reference>
<sequence length="268" mass="30313">MRSIAPSSSIWLAHLRLPKPFGEGIAEPIFLSFSLAVLPSRFRSLCSRFWQSLAYRLLKSLPNFLRHLIAFLVRAREECLSFGLGEFRHLVLVKRNKQNPGGSRVSGQLRFFSTSPELAENIGEIRGLIGVFQRGHLNWSSFDRTRIRAAFAMPEGTNRAPSVVGGDLISLAGRMRSVGCRLPSLASSDEKKAYAKVMEAFNEYVVVMEDRVEASRNDREIERIGSEIKRLSEELVATKREGKRDAEKHVENPRESYTHTSTLFPFQS</sequence>
<dbReference type="InParanoid" id="M4FHQ7"/>
<evidence type="ECO:0000256" key="1">
    <source>
        <dbReference type="SAM" id="MobiDB-lite"/>
    </source>
</evidence>
<dbReference type="EnsemblPlants" id="Bra040635.1">
    <property type="protein sequence ID" value="Bra040635.1-P"/>
    <property type="gene ID" value="Bra040635"/>
</dbReference>
<keyword evidence="3" id="KW-1185">Reference proteome</keyword>
<feature type="compositionally biased region" description="Basic and acidic residues" evidence="1">
    <location>
        <begin position="238"/>
        <end position="257"/>
    </location>
</feature>
<dbReference type="Gramene" id="Bra040635.1">
    <property type="protein sequence ID" value="Bra040635.1-P"/>
    <property type="gene ID" value="Bra040635"/>
</dbReference>
<proteinExistence type="predicted"/>
<dbReference type="AlphaFoldDB" id="M4FHQ7"/>
<feature type="compositionally biased region" description="Polar residues" evidence="1">
    <location>
        <begin position="258"/>
        <end position="268"/>
    </location>
</feature>